<dbReference type="InterPro" id="IPR002495">
    <property type="entry name" value="Glyco_trans_8"/>
</dbReference>
<dbReference type="Pfam" id="PF01501">
    <property type="entry name" value="Glyco_transf_8"/>
    <property type="match status" value="1"/>
</dbReference>
<keyword evidence="1" id="KW-0328">Glycosyltransferase</keyword>
<dbReference type="SUPFAM" id="SSF53448">
    <property type="entry name" value="Nucleotide-diphospho-sugar transferases"/>
    <property type="match status" value="1"/>
</dbReference>
<accession>A0A0F5QAI7</accession>
<dbReference type="PANTHER" id="PTHR13778:SF47">
    <property type="entry name" value="LIPOPOLYSACCHARIDE 1,3-GALACTOSYLTRANSFERASE"/>
    <property type="match status" value="1"/>
</dbReference>
<dbReference type="CDD" id="cd04194">
    <property type="entry name" value="GT8_A4GalT_like"/>
    <property type="match status" value="1"/>
</dbReference>
<dbReference type="STRING" id="1293439.WH87_08400"/>
<keyword evidence="3" id="KW-0479">Metal-binding</keyword>
<dbReference type="PATRIC" id="fig|1293439.3.peg.1253"/>
<sequence>MQAEAAPSLGKADSIEIALTFDDGFWAPCYATMRSVCLTTHNPRQIRFHLLHRMLTPEHRAALESIGTEYGATMNFIDIDARALLDERIASLPKIRMRRFSKVIYARLFLADLLDKDIERVLYLDCDVFVRAALDPLFFMDMQGHAIAAVVQPDRIHCVAGTDLRTRNAFSMAEPYFNSGVMLIDMAQYREMDFLQTLSQGLPESELAMFYYDQDIINFCFKHRILELENTWNLQNAEPAHEVLNPTIVHYSANDKPWVVWSRVAFKRTYRHLMTNAYFYQYRRERILRSVKRLFRLA</sequence>
<reference evidence="4 5" key="1">
    <citation type="submission" date="2015-03" db="EMBL/GenBank/DDBJ databases">
        <authorList>
            <person name="Lepp D."/>
            <person name="Hassan Y.I."/>
            <person name="Li X.-Z."/>
            <person name="Zhou T."/>
        </authorList>
    </citation>
    <scope>NUCLEOTIDE SEQUENCE [LARGE SCALE GENOMIC DNA]</scope>
    <source>
        <strain evidence="4 5">E84</strain>
    </source>
</reference>
<comment type="caution">
    <text evidence="4">The sequence shown here is derived from an EMBL/GenBank/DDBJ whole genome shotgun (WGS) entry which is preliminary data.</text>
</comment>
<dbReference type="EMBL" id="LANJ01000016">
    <property type="protein sequence ID" value="KKC37726.1"/>
    <property type="molecule type" value="Genomic_DNA"/>
</dbReference>
<protein>
    <submittedName>
        <fullName evidence="4">Uncharacterized protein</fullName>
    </submittedName>
</protein>
<dbReference type="GO" id="GO:0016757">
    <property type="term" value="F:glycosyltransferase activity"/>
    <property type="evidence" value="ECO:0007669"/>
    <property type="project" value="UniProtKB-KW"/>
</dbReference>
<evidence type="ECO:0000256" key="2">
    <source>
        <dbReference type="ARBA" id="ARBA00022679"/>
    </source>
</evidence>
<dbReference type="PANTHER" id="PTHR13778">
    <property type="entry name" value="GLYCOSYLTRANSFERASE 8 DOMAIN-CONTAINING PROTEIN"/>
    <property type="match status" value="1"/>
</dbReference>
<evidence type="ECO:0000313" key="4">
    <source>
        <dbReference type="EMBL" id="KKC37726.1"/>
    </source>
</evidence>
<dbReference type="Proteomes" id="UP000033411">
    <property type="component" value="Unassembled WGS sequence"/>
</dbReference>
<dbReference type="InterPro" id="IPR050748">
    <property type="entry name" value="Glycosyltrans_8_dom-fam"/>
</dbReference>
<dbReference type="GO" id="GO:0046872">
    <property type="term" value="F:metal ion binding"/>
    <property type="evidence" value="ECO:0007669"/>
    <property type="project" value="UniProtKB-KW"/>
</dbReference>
<dbReference type="InterPro" id="IPR029044">
    <property type="entry name" value="Nucleotide-diphossugar_trans"/>
</dbReference>
<proteinExistence type="predicted"/>
<dbReference type="Gene3D" id="3.90.550.10">
    <property type="entry name" value="Spore Coat Polysaccharide Biosynthesis Protein SpsA, Chain A"/>
    <property type="match status" value="1"/>
</dbReference>
<gene>
    <name evidence="4" type="ORF">WH87_08400</name>
</gene>
<evidence type="ECO:0000313" key="5">
    <source>
        <dbReference type="Proteomes" id="UP000033411"/>
    </source>
</evidence>
<name>A0A0F5QAI7_9HYPH</name>
<dbReference type="AlphaFoldDB" id="A0A0F5QAI7"/>
<keyword evidence="5" id="KW-1185">Reference proteome</keyword>
<evidence type="ECO:0000256" key="3">
    <source>
        <dbReference type="ARBA" id="ARBA00022723"/>
    </source>
</evidence>
<keyword evidence="2" id="KW-0808">Transferase</keyword>
<evidence type="ECO:0000256" key="1">
    <source>
        <dbReference type="ARBA" id="ARBA00022676"/>
    </source>
</evidence>
<organism evidence="4 5">
    <name type="scientific">Devosia epidermidihirudinis</name>
    <dbReference type="NCBI Taxonomy" id="1293439"/>
    <lineage>
        <taxon>Bacteria</taxon>
        <taxon>Pseudomonadati</taxon>
        <taxon>Pseudomonadota</taxon>
        <taxon>Alphaproteobacteria</taxon>
        <taxon>Hyphomicrobiales</taxon>
        <taxon>Devosiaceae</taxon>
        <taxon>Devosia</taxon>
    </lineage>
</organism>